<dbReference type="SUPFAM" id="SSF51695">
    <property type="entry name" value="PLC-like phosphodiesterases"/>
    <property type="match status" value="1"/>
</dbReference>
<dbReference type="EC" id="3.1.4.46" evidence="1"/>
<dbReference type="EMBL" id="JACGCM010001129">
    <property type="protein sequence ID" value="KAF6161568.1"/>
    <property type="molecule type" value="Genomic_DNA"/>
</dbReference>
<dbReference type="Gene3D" id="3.20.20.190">
    <property type="entry name" value="Phosphatidylinositol (PI) phosphodiesterase"/>
    <property type="match status" value="1"/>
</dbReference>
<dbReference type="OrthoDB" id="1058301at2759"/>
<dbReference type="GO" id="GO:0006071">
    <property type="term" value="P:glycerol metabolic process"/>
    <property type="evidence" value="ECO:0007669"/>
    <property type="project" value="UniProtKB-KW"/>
</dbReference>
<dbReference type="PANTHER" id="PTHR22958">
    <property type="entry name" value="GLYCEROPHOSPHORYL DIESTER PHOSPHODIESTERASE"/>
    <property type="match status" value="1"/>
</dbReference>
<dbReference type="InterPro" id="IPR017946">
    <property type="entry name" value="PLC-like_Pdiesterase_TIM-brl"/>
</dbReference>
<dbReference type="Pfam" id="PF03009">
    <property type="entry name" value="GDPD"/>
    <property type="match status" value="1"/>
</dbReference>
<evidence type="ECO:0000256" key="1">
    <source>
        <dbReference type="ARBA" id="ARBA00012247"/>
    </source>
</evidence>
<comment type="caution">
    <text evidence="6">The sequence shown here is derived from an EMBL/GenBank/DDBJ whole genome shotgun (WGS) entry which is preliminary data.</text>
</comment>
<reference evidence="6 7" key="1">
    <citation type="journal article" date="2020" name="IScience">
        <title>Genome Sequencing of the Endangered Kingdonia uniflora (Circaeasteraceae, Ranunculales) Reveals Potential Mechanisms of Evolutionary Specialization.</title>
        <authorList>
            <person name="Sun Y."/>
            <person name="Deng T."/>
            <person name="Zhang A."/>
            <person name="Moore M.J."/>
            <person name="Landis J.B."/>
            <person name="Lin N."/>
            <person name="Zhang H."/>
            <person name="Zhang X."/>
            <person name="Huang J."/>
            <person name="Zhang X."/>
            <person name="Sun H."/>
            <person name="Wang H."/>
        </authorList>
    </citation>
    <scope>NUCLEOTIDE SEQUENCE [LARGE SCALE GENOMIC DNA]</scope>
    <source>
        <strain evidence="6">TB1705</strain>
        <tissue evidence="6">Leaf</tissue>
    </source>
</reference>
<evidence type="ECO:0000256" key="2">
    <source>
        <dbReference type="ARBA" id="ARBA00022798"/>
    </source>
</evidence>
<proteinExistence type="predicted"/>
<dbReference type="GO" id="GO:0046475">
    <property type="term" value="P:glycerophospholipid catabolic process"/>
    <property type="evidence" value="ECO:0007669"/>
    <property type="project" value="TreeGrafter"/>
</dbReference>
<accession>A0A7J7N3T4</accession>
<evidence type="ECO:0000256" key="4">
    <source>
        <dbReference type="ARBA" id="ARBA00047512"/>
    </source>
</evidence>
<sequence>MPSISQHNYNHSNGIFRYPRRCCSSTTYTALKVVNANQVKDVPTIKGGVESSKFMVIGHRGCGMNMLRSSSDRKIKENTILSFNAAAKFGVHFVEFDVQVTKDDCPVIFHDNFILTEENGTIYERRVIALALAEFLSCGPQKESGNVGLSLLRKTKDGRVFNWNVEEDGSLCTLQEAFQKVDSTLGFNIELKFDDYILYKKEELLRALEVILQVAFEYAKERPLSFRRLQKIYPVFFLTNGGSEVYTDARRNSLDEALKLCLANDLQGIVSDVKVIFRNPGALLILYFSNVPEAVYVQHFMGINGVIVDLVREITESVSNLTKEEGKMKTPTIPNFSQREMSFLLKLIPQLIQH</sequence>
<dbReference type="PROSITE" id="PS51704">
    <property type="entry name" value="GP_PDE"/>
    <property type="match status" value="1"/>
</dbReference>
<keyword evidence="2" id="KW-0319">Glycerol metabolism</keyword>
<evidence type="ECO:0000256" key="3">
    <source>
        <dbReference type="ARBA" id="ARBA00022801"/>
    </source>
</evidence>
<organism evidence="6 7">
    <name type="scientific">Kingdonia uniflora</name>
    <dbReference type="NCBI Taxonomy" id="39325"/>
    <lineage>
        <taxon>Eukaryota</taxon>
        <taxon>Viridiplantae</taxon>
        <taxon>Streptophyta</taxon>
        <taxon>Embryophyta</taxon>
        <taxon>Tracheophyta</taxon>
        <taxon>Spermatophyta</taxon>
        <taxon>Magnoliopsida</taxon>
        <taxon>Ranunculales</taxon>
        <taxon>Circaeasteraceae</taxon>
        <taxon>Kingdonia</taxon>
    </lineage>
</organism>
<protein>
    <recommendedName>
        <fullName evidence="1">glycerophosphodiester phosphodiesterase</fullName>
        <ecNumber evidence="1">3.1.4.46</ecNumber>
    </recommendedName>
</protein>
<dbReference type="InterPro" id="IPR051578">
    <property type="entry name" value="GDPD"/>
</dbReference>
<dbReference type="PANTHER" id="PTHR22958:SF1">
    <property type="entry name" value="GLYCEROPHOSPHOCHOLINE PHOSPHODIESTERASE GPCPD1"/>
    <property type="match status" value="1"/>
</dbReference>
<dbReference type="Proteomes" id="UP000541444">
    <property type="component" value="Unassembled WGS sequence"/>
</dbReference>
<comment type="catalytic activity">
    <reaction evidence="4">
        <text>a sn-glycero-3-phosphodiester + H2O = an alcohol + sn-glycerol 3-phosphate + H(+)</text>
        <dbReference type="Rhea" id="RHEA:12969"/>
        <dbReference type="ChEBI" id="CHEBI:15377"/>
        <dbReference type="ChEBI" id="CHEBI:15378"/>
        <dbReference type="ChEBI" id="CHEBI:30879"/>
        <dbReference type="ChEBI" id="CHEBI:57597"/>
        <dbReference type="ChEBI" id="CHEBI:83408"/>
        <dbReference type="EC" id="3.1.4.46"/>
    </reaction>
</comment>
<evidence type="ECO:0000313" key="6">
    <source>
        <dbReference type="EMBL" id="KAF6161568.1"/>
    </source>
</evidence>
<dbReference type="InterPro" id="IPR030395">
    <property type="entry name" value="GP_PDE_dom"/>
</dbReference>
<dbReference type="AlphaFoldDB" id="A0A7J7N3T4"/>
<keyword evidence="3" id="KW-0378">Hydrolase</keyword>
<keyword evidence="7" id="KW-1185">Reference proteome</keyword>
<gene>
    <name evidence="6" type="ORF">GIB67_009447</name>
</gene>
<dbReference type="GO" id="GO:0008889">
    <property type="term" value="F:glycerophosphodiester phosphodiesterase activity"/>
    <property type="evidence" value="ECO:0007669"/>
    <property type="project" value="UniProtKB-EC"/>
</dbReference>
<name>A0A7J7N3T4_9MAGN</name>
<evidence type="ECO:0000313" key="7">
    <source>
        <dbReference type="Proteomes" id="UP000541444"/>
    </source>
</evidence>
<evidence type="ECO:0000259" key="5">
    <source>
        <dbReference type="PROSITE" id="PS51704"/>
    </source>
</evidence>
<feature type="domain" description="GP-PDE" evidence="5">
    <location>
        <begin position="54"/>
        <end position="318"/>
    </location>
</feature>